<evidence type="ECO:0000313" key="5">
    <source>
        <dbReference type="EMBL" id="EEE57057.1"/>
    </source>
</evidence>
<evidence type="ECO:0000259" key="2">
    <source>
        <dbReference type="Pfam" id="PF03108"/>
    </source>
</evidence>
<feature type="domain" description="PB1-like" evidence="4">
    <location>
        <begin position="166"/>
        <end position="257"/>
    </location>
</feature>
<reference evidence="5" key="1">
    <citation type="journal article" date="2005" name="PLoS Biol.">
        <title>The genomes of Oryza sativa: a history of duplications.</title>
        <authorList>
            <person name="Yu J."/>
            <person name="Wang J."/>
            <person name="Lin W."/>
            <person name="Li S."/>
            <person name="Li H."/>
            <person name="Zhou J."/>
            <person name="Ni P."/>
            <person name="Dong W."/>
            <person name="Hu S."/>
            <person name="Zeng C."/>
            <person name="Zhang J."/>
            <person name="Zhang Y."/>
            <person name="Li R."/>
            <person name="Xu Z."/>
            <person name="Li S."/>
            <person name="Li X."/>
            <person name="Zheng H."/>
            <person name="Cong L."/>
            <person name="Lin L."/>
            <person name="Yin J."/>
            <person name="Geng J."/>
            <person name="Li G."/>
            <person name="Shi J."/>
            <person name="Liu J."/>
            <person name="Lv H."/>
            <person name="Li J."/>
            <person name="Wang J."/>
            <person name="Deng Y."/>
            <person name="Ran L."/>
            <person name="Shi X."/>
            <person name="Wang X."/>
            <person name="Wu Q."/>
            <person name="Li C."/>
            <person name="Ren X."/>
            <person name="Wang J."/>
            <person name="Wang X."/>
            <person name="Li D."/>
            <person name="Liu D."/>
            <person name="Zhang X."/>
            <person name="Ji Z."/>
            <person name="Zhao W."/>
            <person name="Sun Y."/>
            <person name="Zhang Z."/>
            <person name="Bao J."/>
            <person name="Han Y."/>
            <person name="Dong L."/>
            <person name="Ji J."/>
            <person name="Chen P."/>
            <person name="Wu S."/>
            <person name="Liu J."/>
            <person name="Xiao Y."/>
            <person name="Bu D."/>
            <person name="Tan J."/>
            <person name="Yang L."/>
            <person name="Ye C."/>
            <person name="Zhang J."/>
            <person name="Xu J."/>
            <person name="Zhou Y."/>
            <person name="Yu Y."/>
            <person name="Zhang B."/>
            <person name="Zhuang S."/>
            <person name="Wei H."/>
            <person name="Liu B."/>
            <person name="Lei M."/>
            <person name="Yu H."/>
            <person name="Li Y."/>
            <person name="Xu H."/>
            <person name="Wei S."/>
            <person name="He X."/>
            <person name="Fang L."/>
            <person name="Zhang Z."/>
            <person name="Zhang Y."/>
            <person name="Huang X."/>
            <person name="Su Z."/>
            <person name="Tong W."/>
            <person name="Li J."/>
            <person name="Tong Z."/>
            <person name="Li S."/>
            <person name="Ye J."/>
            <person name="Wang L."/>
            <person name="Fang L."/>
            <person name="Lei T."/>
            <person name="Chen C."/>
            <person name="Chen H."/>
            <person name="Xu Z."/>
            <person name="Li H."/>
            <person name="Huang H."/>
            <person name="Zhang F."/>
            <person name="Xu H."/>
            <person name="Li N."/>
            <person name="Zhao C."/>
            <person name="Li S."/>
            <person name="Dong L."/>
            <person name="Huang Y."/>
            <person name="Li L."/>
            <person name="Xi Y."/>
            <person name="Qi Q."/>
            <person name="Li W."/>
            <person name="Zhang B."/>
            <person name="Hu W."/>
            <person name="Zhang Y."/>
            <person name="Tian X."/>
            <person name="Jiao Y."/>
            <person name="Liang X."/>
            <person name="Jin J."/>
            <person name="Gao L."/>
            <person name="Zheng W."/>
            <person name="Hao B."/>
            <person name="Liu S."/>
            <person name="Wang W."/>
            <person name="Yuan L."/>
            <person name="Cao M."/>
            <person name="McDermott J."/>
            <person name="Samudrala R."/>
            <person name="Wang J."/>
            <person name="Wong G.K."/>
            <person name="Yang H."/>
        </authorList>
    </citation>
    <scope>NUCLEOTIDE SEQUENCE [LARGE SCALE GENOMIC DNA]</scope>
</reference>
<feature type="domain" description="MULE transposase" evidence="3">
    <location>
        <begin position="658"/>
        <end position="737"/>
    </location>
</feature>
<feature type="compositionally biased region" description="Basic residues" evidence="1">
    <location>
        <begin position="29"/>
        <end position="43"/>
    </location>
</feature>
<dbReference type="AlphaFoldDB" id="B9F065"/>
<dbReference type="InterPro" id="IPR058594">
    <property type="entry name" value="PB1-like_dom_pln"/>
</dbReference>
<organism evidence="5">
    <name type="scientific">Oryza sativa subsp. japonica</name>
    <name type="common">Rice</name>
    <dbReference type="NCBI Taxonomy" id="39947"/>
    <lineage>
        <taxon>Eukaryota</taxon>
        <taxon>Viridiplantae</taxon>
        <taxon>Streptophyta</taxon>
        <taxon>Embryophyta</taxon>
        <taxon>Tracheophyta</taxon>
        <taxon>Spermatophyta</taxon>
        <taxon>Magnoliopsida</taxon>
        <taxon>Liliopsida</taxon>
        <taxon>Poales</taxon>
        <taxon>Poaceae</taxon>
        <taxon>BOP clade</taxon>
        <taxon>Oryzoideae</taxon>
        <taxon>Oryzeae</taxon>
        <taxon>Oryzinae</taxon>
        <taxon>Oryza</taxon>
        <taxon>Oryza sativa</taxon>
    </lineage>
</organism>
<feature type="compositionally biased region" description="Acidic residues" evidence="1">
    <location>
        <begin position="273"/>
        <end position="290"/>
    </location>
</feature>
<dbReference type="InterPro" id="IPR018289">
    <property type="entry name" value="MULE_transposase_dom"/>
</dbReference>
<dbReference type="HOGENOM" id="CLU_065077_0_0_1"/>
<feature type="domain" description="Transposase MuDR plant" evidence="2">
    <location>
        <begin position="465"/>
        <end position="521"/>
    </location>
</feature>
<feature type="region of interest" description="Disordered" evidence="1">
    <location>
        <begin position="273"/>
        <end position="297"/>
    </location>
</feature>
<feature type="compositionally biased region" description="Polar residues" evidence="1">
    <location>
        <begin position="837"/>
        <end position="856"/>
    </location>
</feature>
<feature type="region of interest" description="Disordered" evidence="1">
    <location>
        <begin position="779"/>
        <end position="810"/>
    </location>
</feature>
<dbReference type="Proteomes" id="UP000007752">
    <property type="component" value="Chromosome 2"/>
</dbReference>
<sequence>MAEQGGSHSKQVLFAAESADGTSFGGTAHARHRHAAVQARRREHGVEVNHRGDEEIRVPEGPNQDVVAGHDARDPSHREEPHDMLQLLVRDGEDVLLSGVHQRSQQPMWGHHLMTHIESGNNRALIGLTPKSLTCVDRNPRPSSHGDEEGDSKGRATVQGPGLRRFHFNGEFMLSGGQKSYCGGREAMSLIDRDKVSLPEIVGHLRDHTKVLDGTLLHWLFPGKDLNVGLRALLDDTDCKYMSDCICEGGVAEIYAEEPIVVDVSEDDEGRDYELEMEEEGKNDSEEDSPAGDGAEVAEQVQEVGIDATNGAEQGQEVGIDVGNGDEQAVADKRIVVWREDSDVDPTLPILTEPNDGSDSDNEYFPGDDEPSDDEEEAANIDKQYKELKKKIKAGKIADLDDIGFEGLHCFPNVQAGGDEGGNETPYEDSDSEQSIDELGSDGEVTTKKSKYPRYKKKAGVPTFELGTKFSCEKLFRKAVTAYALSERKVINFIKSDPKRVRAKCDWPSCPWVCLLSKTSRSHSWQLVTLDNLHACPPRRDNKLVTSRRIAEKYEKFIVANPGWNLSHMKAIVQEEMFADASISKLKRAKALVMHKVMDAAKGQYQKLFNYQLELLRSNPGSTVVVNREVGLDPPVIKRIYICLDALRKGFKAGCRKVIGLDGCFFKGATNGELLCAIRRDANNQMYHVAWAVVNKENNEEWDWFMDLLSRDLQVGDGEGWLFISDQQKGILNALEKTNSLDAYIADCYSVAAFKKTYEHCLEPVEGMSSWPEDERVPLNAPGYIKMPGRPKTERRRERGEPPKPTKLSKMGTVIRCRKCKQVGHNRTSCDKHHAGATSNTAPQQGSNPGHNLVLSNTPQSCVQGRKRKATSTANTTAVSMSRTLATKEKVPMESTQVVRVNAKAKISTQQGGSATLNLQAMVPQSQGSSSASI</sequence>
<gene>
    <name evidence="5" type="ORF">OsJ_06863</name>
</gene>
<feature type="compositionally biased region" description="Basic and acidic residues" evidence="1">
    <location>
        <begin position="791"/>
        <end position="804"/>
    </location>
</feature>
<feature type="compositionally biased region" description="Basic and acidic residues" evidence="1">
    <location>
        <begin position="138"/>
        <end position="154"/>
    </location>
</feature>
<feature type="compositionally biased region" description="Acidic residues" evidence="1">
    <location>
        <begin position="426"/>
        <end position="441"/>
    </location>
</feature>
<protein>
    <recommendedName>
        <fullName evidence="6">Transposase MuDR plant domain-containing protein</fullName>
    </recommendedName>
</protein>
<name>B9F065_ORYSJ</name>
<feature type="compositionally biased region" description="Acidic residues" evidence="1">
    <location>
        <begin position="356"/>
        <end position="377"/>
    </location>
</feature>
<evidence type="ECO:0008006" key="6">
    <source>
        <dbReference type="Google" id="ProtNLM"/>
    </source>
</evidence>
<accession>B9F065</accession>
<proteinExistence type="predicted"/>
<feature type="region of interest" description="Disordered" evidence="1">
    <location>
        <begin position="23"/>
        <end position="44"/>
    </location>
</feature>
<evidence type="ECO:0000256" key="1">
    <source>
        <dbReference type="SAM" id="MobiDB-lite"/>
    </source>
</evidence>
<evidence type="ECO:0000259" key="4">
    <source>
        <dbReference type="Pfam" id="PF26130"/>
    </source>
</evidence>
<dbReference type="PANTHER" id="PTHR31973">
    <property type="entry name" value="POLYPROTEIN, PUTATIVE-RELATED"/>
    <property type="match status" value="1"/>
</dbReference>
<dbReference type="InterPro" id="IPR004332">
    <property type="entry name" value="Transposase_MuDR"/>
</dbReference>
<dbReference type="Pfam" id="PF26130">
    <property type="entry name" value="PB1-like"/>
    <property type="match status" value="1"/>
</dbReference>
<dbReference type="Pfam" id="PF03108">
    <property type="entry name" value="DBD_Tnp_Mut"/>
    <property type="match status" value="1"/>
</dbReference>
<dbReference type="EMBL" id="CM000139">
    <property type="protein sequence ID" value="EEE57057.1"/>
    <property type="molecule type" value="Genomic_DNA"/>
</dbReference>
<reference evidence="5" key="2">
    <citation type="submission" date="2008-12" db="EMBL/GenBank/DDBJ databases">
        <title>Improved gene annotation of the rice (Oryza sativa) genomes.</title>
        <authorList>
            <person name="Wang J."/>
            <person name="Li R."/>
            <person name="Fan W."/>
            <person name="Huang Q."/>
            <person name="Zhang J."/>
            <person name="Zhou Y."/>
            <person name="Hu Y."/>
            <person name="Zi S."/>
            <person name="Li J."/>
            <person name="Ni P."/>
            <person name="Zheng H."/>
            <person name="Zhang Y."/>
            <person name="Zhao M."/>
            <person name="Hao Q."/>
            <person name="McDermott J."/>
            <person name="Samudrala R."/>
            <person name="Kristiansen K."/>
            <person name="Wong G.K.-S."/>
        </authorList>
    </citation>
    <scope>NUCLEOTIDE SEQUENCE</scope>
</reference>
<dbReference type="Pfam" id="PF10551">
    <property type="entry name" value="MULE"/>
    <property type="match status" value="1"/>
</dbReference>
<dbReference type="PANTHER" id="PTHR31973:SF187">
    <property type="entry name" value="MUTATOR TRANSPOSASE MUDRA PROTEIN"/>
    <property type="match status" value="1"/>
</dbReference>
<feature type="region of interest" description="Disordered" evidence="1">
    <location>
        <begin position="135"/>
        <end position="160"/>
    </location>
</feature>
<feature type="region of interest" description="Disordered" evidence="1">
    <location>
        <begin position="414"/>
        <end position="449"/>
    </location>
</feature>
<feature type="compositionally biased region" description="Basic and acidic residues" evidence="1">
    <location>
        <begin position="68"/>
        <end position="78"/>
    </location>
</feature>
<feature type="region of interest" description="Disordered" evidence="1">
    <location>
        <begin position="345"/>
        <end position="377"/>
    </location>
</feature>
<feature type="region of interest" description="Disordered" evidence="1">
    <location>
        <begin position="826"/>
        <end position="856"/>
    </location>
</feature>
<evidence type="ECO:0000259" key="3">
    <source>
        <dbReference type="Pfam" id="PF10551"/>
    </source>
</evidence>
<feature type="region of interest" description="Disordered" evidence="1">
    <location>
        <begin position="56"/>
        <end position="78"/>
    </location>
</feature>